<dbReference type="PROSITE" id="PS51158">
    <property type="entry name" value="ALPHA_KINASE"/>
    <property type="match status" value="1"/>
</dbReference>
<feature type="compositionally biased region" description="Polar residues" evidence="6">
    <location>
        <begin position="438"/>
        <end position="469"/>
    </location>
</feature>
<dbReference type="InterPro" id="IPR011009">
    <property type="entry name" value="Kinase-like_dom_sf"/>
</dbReference>
<keyword evidence="8" id="KW-1185">Reference proteome</keyword>
<accession>A0A3Q0G3J4</accession>
<keyword evidence="2" id="KW-0808">Transferase</keyword>
<evidence type="ECO:0000256" key="6">
    <source>
        <dbReference type="SAM" id="MobiDB-lite"/>
    </source>
</evidence>
<protein>
    <submittedName>
        <fullName evidence="9">Alpha-protein kinase 2 isoform X2</fullName>
    </submittedName>
</protein>
<dbReference type="PANTHER" id="PTHR47091">
    <property type="entry name" value="ALPHA-PROTEIN KINASE 2-RELATED"/>
    <property type="match status" value="1"/>
</dbReference>
<dbReference type="GeneID" id="102380726"/>
<evidence type="ECO:0000256" key="4">
    <source>
        <dbReference type="ARBA" id="ARBA00023157"/>
    </source>
</evidence>
<dbReference type="CTD" id="115701"/>
<dbReference type="Pfam" id="PF02816">
    <property type="entry name" value="Alpha_kinase"/>
    <property type="match status" value="1"/>
</dbReference>
<feature type="domain" description="Alpha-type protein kinase" evidence="7">
    <location>
        <begin position="1451"/>
        <end position="1650"/>
    </location>
</feature>
<feature type="compositionally biased region" description="Basic and acidic residues" evidence="6">
    <location>
        <begin position="917"/>
        <end position="928"/>
    </location>
</feature>
<keyword evidence="3 9" id="KW-0418">Kinase</keyword>
<keyword evidence="5" id="KW-0393">Immunoglobulin domain</keyword>
<evidence type="ECO:0000256" key="5">
    <source>
        <dbReference type="ARBA" id="ARBA00023319"/>
    </source>
</evidence>
<evidence type="ECO:0000256" key="1">
    <source>
        <dbReference type="ARBA" id="ARBA00022527"/>
    </source>
</evidence>
<feature type="region of interest" description="Disordered" evidence="6">
    <location>
        <begin position="1342"/>
        <end position="1406"/>
    </location>
</feature>
<dbReference type="Proteomes" id="UP000189705">
    <property type="component" value="Unplaced"/>
</dbReference>
<feature type="region of interest" description="Disordered" evidence="6">
    <location>
        <begin position="900"/>
        <end position="954"/>
    </location>
</feature>
<keyword evidence="4" id="KW-1015">Disulfide bond</keyword>
<dbReference type="RefSeq" id="XP_025054244.1">
    <property type="nucleotide sequence ID" value="XM_025198459.1"/>
</dbReference>
<dbReference type="SMART" id="SM00811">
    <property type="entry name" value="Alpha_kinase"/>
    <property type="match status" value="1"/>
</dbReference>
<gene>
    <name evidence="9" type="primary">ALPK2</name>
</gene>
<dbReference type="PANTHER" id="PTHR47091:SF2">
    <property type="entry name" value="ALPHA-PROTEIN KINASE 2"/>
    <property type="match status" value="1"/>
</dbReference>
<proteinExistence type="predicted"/>
<feature type="compositionally biased region" description="Polar residues" evidence="6">
    <location>
        <begin position="802"/>
        <end position="820"/>
    </location>
</feature>
<dbReference type="GO" id="GO:0005524">
    <property type="term" value="F:ATP binding"/>
    <property type="evidence" value="ECO:0007669"/>
    <property type="project" value="InterPro"/>
</dbReference>
<feature type="compositionally biased region" description="Basic and acidic residues" evidence="6">
    <location>
        <begin position="1343"/>
        <end position="1352"/>
    </location>
</feature>
<evidence type="ECO:0000256" key="2">
    <source>
        <dbReference type="ARBA" id="ARBA00022679"/>
    </source>
</evidence>
<evidence type="ECO:0000313" key="8">
    <source>
        <dbReference type="Proteomes" id="UP000189705"/>
    </source>
</evidence>
<keyword evidence="1" id="KW-0723">Serine/threonine-protein kinase</keyword>
<evidence type="ECO:0000256" key="3">
    <source>
        <dbReference type="ARBA" id="ARBA00022777"/>
    </source>
</evidence>
<feature type="region of interest" description="Disordered" evidence="6">
    <location>
        <begin position="422"/>
        <end position="472"/>
    </location>
</feature>
<dbReference type="InterPro" id="IPR004166">
    <property type="entry name" value="a-kinase_dom"/>
</dbReference>
<feature type="region of interest" description="Disordered" evidence="6">
    <location>
        <begin position="866"/>
        <end position="885"/>
    </location>
</feature>
<evidence type="ECO:0000259" key="7">
    <source>
        <dbReference type="PROSITE" id="PS51158"/>
    </source>
</evidence>
<organism evidence="8 9">
    <name type="scientific">Alligator sinensis</name>
    <name type="common">Chinese alligator</name>
    <dbReference type="NCBI Taxonomy" id="38654"/>
    <lineage>
        <taxon>Eukaryota</taxon>
        <taxon>Metazoa</taxon>
        <taxon>Chordata</taxon>
        <taxon>Craniata</taxon>
        <taxon>Vertebrata</taxon>
        <taxon>Euteleostomi</taxon>
        <taxon>Archelosauria</taxon>
        <taxon>Archosauria</taxon>
        <taxon>Crocodylia</taxon>
        <taxon>Alligatoridae</taxon>
        <taxon>Alligatorinae</taxon>
        <taxon>Alligator</taxon>
    </lineage>
</organism>
<sequence>MDVTNTLKSQGNHGCTKYMSENTRDSVYVNTVASETAEKAGKCYSNVNPKATNLITNHNDNHCFYSDVLTSRQTPEDAKAREQSILNKPLAKNTLSDDQANIPIGKHNYFVEDASNNCDTKLHPYTNLITVDELSDNKLEYLECSDVMTAHENEIWEKKLQFLLESDDEEDIKRGEDCYGCDYFLSEMPHLFQVSDNTVPMDTTIGFCGHQSKSKEVAVRRDLSTYSQSTLRTGMTLTVGYHQDKTTTMKDKIKYMLPIASTAIENDCLRIEEENTTGNYSAANFPTDRSQDVDHVLADMEPASSGLGGSLTNQASKTMTANSLDGGMLNKSSQELDEVKRKRAEEKSKDVVLNLIERLRRDLLKLLNPKELCKYLTVTGESAQTVIGGMDSSVLFPGQEGVTSTQRPQEIDSLQIQTGLCPTEKADNNCPGDGEWSRTLSEKTQVPNESTSSSKQETNLKSLTQGYKEQSTKPEIDKRFNVMTSPTSDSAPASLPALETNSSENLLQTEHTTLQICTDLNAPHDMGHSKQQLPCWDQRINITSNNTASSSDISPCFLQDTSSVTNKQASACAVLAPTDICDEQRNRRKTSTANFHDSSNANTFYDELCDQYVFEADCQAVLESVKPECGGSDLLAVHDELLKLLCEEDSDYPFPYENKGVTSLEIRPAVVEASELHFTEAACTEHPVLVNMTEDNEPVIGLASELGTEKEDRSDSNGLLKTDEACSSTSIGKISLSQIVETDGICLCSSFGNKAEAPAIHSLTNDILNAEEGSELEANKTLTNVNGSIQISAAQKGKLSDDNSFQSCDTESPQRLMTAQSPHLERDQENPMYIMDDSISQLLCIEQNIHFINDSIAKCRNELSTEDTHDTHCHPARNEDTNPDFEQKDKFFRNASCENTSQFTREKHPSVTAGSKSSEENCHGKENESDQNTANDSNSDPSRDNDRKAFQAASDAQDCSHLMYLHSSVMSPESATSRDASENVAQVHKTAEISVEEKASTEDQFISEMFLEKSKDEENKMDKGKKDLGLDDKQKTVILAVPILNHISECQPSDSYYSASEGNATSFDQGFETWGELTMVSPVSNTCKSGNVAILSIIQPASIGNEYNSTANQDCKDTTDMVDNSILGTQQANLRETLTIKPRNQTEGPSVNTWAMACSSVENLVQPEPTQMKIKTEENFNKLETMSEPLQDQCHAIADENKDEAILCKKKTEQIQKVTDYSSDEVEVEPYMRALINADEEEHIRNYSPGQSHSDRTPSSQQFGASVNMPGIEYAIEATQHNKNEEFTAGESQNLIPSTCLTGGLVSPPICVSENTHHLQEQLLQSKSQQFTLPVTIDGSLTSREKRTKTQEGSKPCKVSQALAGPEDMKSKQKVICNGPLAEGAKKKMPSKKPRQEEKENVSKNSSCVKKVLKAEAGAVHREDRVETIKLPSRKDSKGSEEIEFVQLMFRDNLINDGYLGGNLHGKMATEELHFGEGMHRKAFRSKVMQGLVPVFSPGHPCVLKVHNTVIAYGAKSKDEIVQRNYKLAMQECDVQNTAREYAKIYAAEAEPLEGFGEVPEIIPIFLVHRPENNIPYATVEEELTGDFVKYSIKDGKEINFKRKDSEAGQKGCTFQHWLYEKTNGSLLVTDLQGVGMKLTDVGIATLAKG</sequence>
<dbReference type="Gene3D" id="3.20.200.10">
    <property type="entry name" value="MHCK/EF2 kinase"/>
    <property type="match status" value="1"/>
</dbReference>
<dbReference type="SUPFAM" id="SSF56112">
    <property type="entry name" value="Protein kinase-like (PK-like)"/>
    <property type="match status" value="1"/>
</dbReference>
<dbReference type="GO" id="GO:0004674">
    <property type="term" value="F:protein serine/threonine kinase activity"/>
    <property type="evidence" value="ECO:0007669"/>
    <property type="project" value="UniProtKB-KW"/>
</dbReference>
<reference evidence="9" key="1">
    <citation type="submission" date="2025-08" db="UniProtKB">
        <authorList>
            <consortium name="RefSeq"/>
        </authorList>
    </citation>
    <scope>IDENTIFICATION</scope>
</reference>
<name>A0A3Q0G3J4_ALLSI</name>
<feature type="region of interest" description="Disordered" evidence="6">
    <location>
        <begin position="800"/>
        <end position="820"/>
    </location>
</feature>
<evidence type="ECO:0000313" key="9">
    <source>
        <dbReference type="RefSeq" id="XP_025054244.1"/>
    </source>
</evidence>